<dbReference type="SMART" id="SM00257">
    <property type="entry name" value="LysM"/>
    <property type="match status" value="1"/>
</dbReference>
<feature type="domain" description="LysM" evidence="9">
    <location>
        <begin position="95"/>
        <end position="140"/>
    </location>
</feature>
<dbReference type="Gene3D" id="2.70.70.10">
    <property type="entry name" value="Glucose Permease (Domain IIA)"/>
    <property type="match status" value="1"/>
</dbReference>
<dbReference type="PANTHER" id="PTHR21666">
    <property type="entry name" value="PEPTIDASE-RELATED"/>
    <property type="match status" value="1"/>
</dbReference>
<name>A0A1I0E575_9GAMM</name>
<evidence type="ECO:0000256" key="7">
    <source>
        <dbReference type="ARBA" id="ARBA00022833"/>
    </source>
</evidence>
<evidence type="ECO:0000256" key="8">
    <source>
        <dbReference type="ARBA" id="ARBA00023049"/>
    </source>
</evidence>
<accession>A0A1I0E575</accession>
<dbReference type="Pfam" id="PF19425">
    <property type="entry name" value="Csd3_N2"/>
    <property type="match status" value="1"/>
</dbReference>
<dbReference type="InterPro" id="IPR016047">
    <property type="entry name" value="M23ase_b-sheet_dom"/>
</dbReference>
<dbReference type="InterPro" id="IPR045834">
    <property type="entry name" value="Csd3_N2"/>
</dbReference>
<dbReference type="GO" id="GO:0046872">
    <property type="term" value="F:metal ion binding"/>
    <property type="evidence" value="ECO:0007669"/>
    <property type="project" value="UniProtKB-KW"/>
</dbReference>
<dbReference type="NCBIfam" id="NF008652">
    <property type="entry name" value="PRK11649.1"/>
    <property type="match status" value="1"/>
</dbReference>
<comment type="similarity">
    <text evidence="3">Belongs to the peptidase M23B family.</text>
</comment>
<dbReference type="PANTHER" id="PTHR21666:SF292">
    <property type="entry name" value="MUREIN DD-ENDOPEPTIDASE MEPM"/>
    <property type="match status" value="1"/>
</dbReference>
<dbReference type="Pfam" id="PF04225">
    <property type="entry name" value="LysM_OapA"/>
    <property type="match status" value="1"/>
</dbReference>
<evidence type="ECO:0000256" key="3">
    <source>
        <dbReference type="ARBA" id="ARBA00006646"/>
    </source>
</evidence>
<keyword evidence="11" id="KW-1185">Reference proteome</keyword>
<dbReference type="AlphaFoldDB" id="A0A1I0E575"/>
<sequence>MPIKLIQNSANVFSNLPGIHRVLLVSISIITFGIAFLNPNQDSSIHLIDRFDLFSAEESIPSMALSPDSEFYDVLPFYPEEIEGESVQPTDQTKFEHIIQSGDTLSSVLNQYGVDISEIAKLTKSNKDLAKLQIGQTLSWELNEEGDLNTLTWAVSKRETRTYALEDGKFTEVKDIIQGEWSDHLITGELTASLSESAKLIGLSKKEVSAITRALSWQFNTNKLKKGDKIVAVFSRESLNGKIEQSQLLGVRVQSGGKDYYALKAENGKFYNEEGYAPSQGFLRTPTNKAFKVSSHFNPRRLNPVTKRIAPHNGVDYAMPIGTPLLAVGDGTVIAAKRDGAAGNYITIKHNSQYTTRYMHLKSIHVKPGEKVKRGQKIGLSGNTGRSTGPHLHYEIWINGKAVNPLKANLPRTESMSSSEKKEFEAYIEPVLKQLTF</sequence>
<dbReference type="PROSITE" id="PS51782">
    <property type="entry name" value="LYSM"/>
    <property type="match status" value="1"/>
</dbReference>
<dbReference type="EMBL" id="FOHV01000023">
    <property type="protein sequence ID" value="SET40171.1"/>
    <property type="molecule type" value="Genomic_DNA"/>
</dbReference>
<evidence type="ECO:0000256" key="5">
    <source>
        <dbReference type="ARBA" id="ARBA00022723"/>
    </source>
</evidence>
<dbReference type="InterPro" id="IPR011055">
    <property type="entry name" value="Dup_hybrid_motif"/>
</dbReference>
<protein>
    <submittedName>
        <fullName evidence="10">Murein DD-endopeptidase</fullName>
    </submittedName>
</protein>
<dbReference type="InterPro" id="IPR050570">
    <property type="entry name" value="Cell_wall_metabolism_enzyme"/>
</dbReference>
<evidence type="ECO:0000256" key="2">
    <source>
        <dbReference type="ARBA" id="ARBA00004162"/>
    </source>
</evidence>
<dbReference type="InterPro" id="IPR007340">
    <property type="entry name" value="LysM_Opacity-associatedA"/>
</dbReference>
<dbReference type="InterPro" id="IPR036779">
    <property type="entry name" value="LysM_dom_sf"/>
</dbReference>
<dbReference type="CDD" id="cd12797">
    <property type="entry name" value="M23_peptidase"/>
    <property type="match status" value="1"/>
</dbReference>
<dbReference type="SUPFAM" id="SSF51261">
    <property type="entry name" value="Duplicated hybrid motif"/>
    <property type="match status" value="1"/>
</dbReference>
<dbReference type="Proteomes" id="UP000242642">
    <property type="component" value="Unassembled WGS sequence"/>
</dbReference>
<keyword evidence="7" id="KW-0862">Zinc</keyword>
<gene>
    <name evidence="10" type="ORF">SAMN02583745_02249</name>
</gene>
<comment type="cofactor">
    <cofactor evidence="1">
        <name>Zn(2+)</name>
        <dbReference type="ChEBI" id="CHEBI:29105"/>
    </cofactor>
</comment>
<dbReference type="Gene3D" id="3.10.450.350">
    <property type="match status" value="2"/>
</dbReference>
<proteinExistence type="inferred from homology"/>
<dbReference type="InterPro" id="IPR018392">
    <property type="entry name" value="LysM"/>
</dbReference>
<dbReference type="GO" id="GO:0006508">
    <property type="term" value="P:proteolysis"/>
    <property type="evidence" value="ECO:0007669"/>
    <property type="project" value="UniProtKB-KW"/>
</dbReference>
<evidence type="ECO:0000256" key="6">
    <source>
        <dbReference type="ARBA" id="ARBA00022801"/>
    </source>
</evidence>
<evidence type="ECO:0000256" key="4">
    <source>
        <dbReference type="ARBA" id="ARBA00022670"/>
    </source>
</evidence>
<evidence type="ECO:0000256" key="1">
    <source>
        <dbReference type="ARBA" id="ARBA00001947"/>
    </source>
</evidence>
<dbReference type="GO" id="GO:0042834">
    <property type="term" value="F:peptidoglycan binding"/>
    <property type="evidence" value="ECO:0007669"/>
    <property type="project" value="InterPro"/>
</dbReference>
<reference evidence="11" key="1">
    <citation type="submission" date="2016-10" db="EMBL/GenBank/DDBJ databases">
        <authorList>
            <person name="Varghese N."/>
            <person name="Submissions S."/>
        </authorList>
    </citation>
    <scope>NUCLEOTIDE SEQUENCE [LARGE SCALE GENOMIC DNA]</scope>
    <source>
        <strain evidence="11">DSM 18579</strain>
    </source>
</reference>
<comment type="subcellular location">
    <subcellularLocation>
        <location evidence="2">Cell membrane</location>
        <topology evidence="2">Single-pass membrane protein</topology>
    </subcellularLocation>
</comment>
<evidence type="ECO:0000313" key="11">
    <source>
        <dbReference type="Proteomes" id="UP000242642"/>
    </source>
</evidence>
<organism evidence="10 11">
    <name type="scientific">Thorsellia anophelis DSM 18579</name>
    <dbReference type="NCBI Taxonomy" id="1123402"/>
    <lineage>
        <taxon>Bacteria</taxon>
        <taxon>Pseudomonadati</taxon>
        <taxon>Pseudomonadota</taxon>
        <taxon>Gammaproteobacteria</taxon>
        <taxon>Enterobacterales</taxon>
        <taxon>Thorselliaceae</taxon>
        <taxon>Thorsellia</taxon>
    </lineage>
</organism>
<dbReference type="Pfam" id="PF01551">
    <property type="entry name" value="Peptidase_M23"/>
    <property type="match status" value="1"/>
</dbReference>
<dbReference type="FunFam" id="2.70.70.10:FF:000002">
    <property type="entry name" value="Murein DD-endopeptidase MepM"/>
    <property type="match status" value="1"/>
</dbReference>
<dbReference type="STRING" id="1123402.SAMN02583745_02249"/>
<evidence type="ECO:0000259" key="9">
    <source>
        <dbReference type="PROSITE" id="PS51782"/>
    </source>
</evidence>
<keyword evidence="6" id="KW-0378">Hydrolase</keyword>
<keyword evidence="5" id="KW-0479">Metal-binding</keyword>
<dbReference type="CDD" id="cd00118">
    <property type="entry name" value="LysM"/>
    <property type="match status" value="1"/>
</dbReference>
<keyword evidence="8" id="KW-0482">Metalloprotease</keyword>
<evidence type="ECO:0000313" key="10">
    <source>
        <dbReference type="EMBL" id="SET40171.1"/>
    </source>
</evidence>
<dbReference type="GO" id="GO:0005886">
    <property type="term" value="C:plasma membrane"/>
    <property type="evidence" value="ECO:0007669"/>
    <property type="project" value="UniProtKB-SubCell"/>
</dbReference>
<dbReference type="SUPFAM" id="SSF54106">
    <property type="entry name" value="LysM domain"/>
    <property type="match status" value="1"/>
</dbReference>
<dbReference type="GO" id="GO:0004222">
    <property type="term" value="F:metalloendopeptidase activity"/>
    <property type="evidence" value="ECO:0007669"/>
    <property type="project" value="TreeGrafter"/>
</dbReference>
<keyword evidence="4" id="KW-0645">Protease</keyword>